<evidence type="ECO:0000256" key="3">
    <source>
        <dbReference type="ARBA" id="ARBA00012925"/>
    </source>
</evidence>
<evidence type="ECO:0000256" key="2">
    <source>
        <dbReference type="ARBA" id="ARBA00010718"/>
    </source>
</evidence>
<evidence type="ECO:0000259" key="10">
    <source>
        <dbReference type="PROSITE" id="PS51144"/>
    </source>
</evidence>
<dbReference type="OrthoDB" id="429145at2759"/>
<reference evidence="11 12" key="1">
    <citation type="journal article" date="2015" name="Nat. Commun.">
        <title>Lucilia cuprina genome unlocks parasitic fly biology to underpin future interventions.</title>
        <authorList>
            <person name="Anstead C.A."/>
            <person name="Korhonen P.K."/>
            <person name="Young N.D."/>
            <person name="Hall R.S."/>
            <person name="Jex A.R."/>
            <person name="Murali S.C."/>
            <person name="Hughes D.S."/>
            <person name="Lee S.F."/>
            <person name="Perry T."/>
            <person name="Stroehlein A.J."/>
            <person name="Ansell B.R."/>
            <person name="Breugelmans B."/>
            <person name="Hofmann A."/>
            <person name="Qu J."/>
            <person name="Dugan S."/>
            <person name="Lee S.L."/>
            <person name="Chao H."/>
            <person name="Dinh H."/>
            <person name="Han Y."/>
            <person name="Doddapaneni H.V."/>
            <person name="Worley K.C."/>
            <person name="Muzny D.M."/>
            <person name="Ioannidis P."/>
            <person name="Waterhouse R.M."/>
            <person name="Zdobnov E.M."/>
            <person name="James P.J."/>
            <person name="Bagnall N.H."/>
            <person name="Kotze A.C."/>
            <person name="Gibbs R.A."/>
            <person name="Richards S."/>
            <person name="Batterham P."/>
            <person name="Gasser R.B."/>
        </authorList>
    </citation>
    <scope>NUCLEOTIDE SEQUENCE [LARGE SCALE GENOMIC DNA]</scope>
    <source>
        <strain evidence="11 12">LS</strain>
        <tissue evidence="11">Full body</tissue>
    </source>
</reference>
<dbReference type="Pfam" id="PF00194">
    <property type="entry name" value="Carb_anhydrase"/>
    <property type="match status" value="1"/>
</dbReference>
<dbReference type="SUPFAM" id="SSF51069">
    <property type="entry name" value="Carbonic anhydrase"/>
    <property type="match status" value="1"/>
</dbReference>
<proteinExistence type="inferred from homology"/>
<dbReference type="InterPro" id="IPR023561">
    <property type="entry name" value="Carbonic_anhydrase_a-class"/>
</dbReference>
<dbReference type="EC" id="4.2.1.1" evidence="3 8"/>
<keyword evidence="9" id="KW-0472">Membrane</keyword>
<comment type="function">
    <text evidence="8">Reversible hydration of carbon dioxide.</text>
</comment>
<dbReference type="OMA" id="FHVNYED"/>
<keyword evidence="9" id="KW-0812">Transmembrane</keyword>
<dbReference type="InterPro" id="IPR018338">
    <property type="entry name" value="Carbonic_anhydrase_a-class_CS"/>
</dbReference>
<dbReference type="GO" id="GO:0008270">
    <property type="term" value="F:zinc ion binding"/>
    <property type="evidence" value="ECO:0007669"/>
    <property type="project" value="UniProtKB-UniRule"/>
</dbReference>
<evidence type="ECO:0000256" key="7">
    <source>
        <dbReference type="ARBA" id="ARBA00048348"/>
    </source>
</evidence>
<dbReference type="PANTHER" id="PTHR18952:SF141">
    <property type="entry name" value="CARBONIC ANHYDRASE"/>
    <property type="match status" value="1"/>
</dbReference>
<accession>A0A0L0BQQ2</accession>
<comment type="cofactor">
    <cofactor evidence="1 8">
        <name>Zn(2+)</name>
        <dbReference type="ChEBI" id="CHEBI:29105"/>
    </cofactor>
</comment>
<keyword evidence="6 8" id="KW-0456">Lyase</keyword>
<evidence type="ECO:0000313" key="12">
    <source>
        <dbReference type="Proteomes" id="UP000037069"/>
    </source>
</evidence>
<dbReference type="SMART" id="SM01057">
    <property type="entry name" value="Carb_anhydrase"/>
    <property type="match status" value="1"/>
</dbReference>
<dbReference type="Gene3D" id="3.10.200.10">
    <property type="entry name" value="Alpha carbonic anhydrase"/>
    <property type="match status" value="1"/>
</dbReference>
<dbReference type="PANTHER" id="PTHR18952">
    <property type="entry name" value="CARBONIC ANHYDRASE"/>
    <property type="match status" value="1"/>
</dbReference>
<keyword evidence="5 8" id="KW-0862">Zinc</keyword>
<dbReference type="GO" id="GO:0004089">
    <property type="term" value="F:carbonate dehydratase activity"/>
    <property type="evidence" value="ECO:0007669"/>
    <property type="project" value="UniProtKB-UniRule"/>
</dbReference>
<gene>
    <name evidence="11" type="ORF">FF38_07300</name>
</gene>
<comment type="catalytic activity">
    <reaction evidence="7 8">
        <text>hydrogencarbonate + H(+) = CO2 + H2O</text>
        <dbReference type="Rhea" id="RHEA:10748"/>
        <dbReference type="ChEBI" id="CHEBI:15377"/>
        <dbReference type="ChEBI" id="CHEBI:15378"/>
        <dbReference type="ChEBI" id="CHEBI:16526"/>
        <dbReference type="ChEBI" id="CHEBI:17544"/>
        <dbReference type="EC" id="4.2.1.1"/>
    </reaction>
</comment>
<comment type="caution">
    <text evidence="11">The sequence shown here is derived from an EMBL/GenBank/DDBJ whole genome shotgun (WGS) entry which is preliminary data.</text>
</comment>
<keyword evidence="9" id="KW-1133">Transmembrane helix</keyword>
<evidence type="ECO:0000256" key="9">
    <source>
        <dbReference type="SAM" id="Phobius"/>
    </source>
</evidence>
<organism evidence="11 12">
    <name type="scientific">Lucilia cuprina</name>
    <name type="common">Green bottle fly</name>
    <name type="synonym">Australian sheep blowfly</name>
    <dbReference type="NCBI Taxonomy" id="7375"/>
    <lineage>
        <taxon>Eukaryota</taxon>
        <taxon>Metazoa</taxon>
        <taxon>Ecdysozoa</taxon>
        <taxon>Arthropoda</taxon>
        <taxon>Hexapoda</taxon>
        <taxon>Insecta</taxon>
        <taxon>Pterygota</taxon>
        <taxon>Neoptera</taxon>
        <taxon>Endopterygota</taxon>
        <taxon>Diptera</taxon>
        <taxon>Brachycera</taxon>
        <taxon>Muscomorpha</taxon>
        <taxon>Oestroidea</taxon>
        <taxon>Calliphoridae</taxon>
        <taxon>Luciliinae</taxon>
        <taxon>Lucilia</taxon>
    </lineage>
</organism>
<dbReference type="InterPro" id="IPR001148">
    <property type="entry name" value="CA_dom"/>
</dbReference>
<dbReference type="AlphaFoldDB" id="A0A0L0BQQ2"/>
<dbReference type="InterPro" id="IPR036398">
    <property type="entry name" value="CA_dom_sf"/>
</dbReference>
<evidence type="ECO:0000256" key="8">
    <source>
        <dbReference type="RuleBase" id="RU367011"/>
    </source>
</evidence>
<evidence type="ECO:0000313" key="11">
    <source>
        <dbReference type="EMBL" id="KNC22323.1"/>
    </source>
</evidence>
<evidence type="ECO:0000256" key="4">
    <source>
        <dbReference type="ARBA" id="ARBA00022723"/>
    </source>
</evidence>
<dbReference type="PROSITE" id="PS51144">
    <property type="entry name" value="ALPHA_CA_2"/>
    <property type="match status" value="1"/>
</dbReference>
<keyword evidence="12" id="KW-1185">Reference proteome</keyword>
<dbReference type="GO" id="GO:0005737">
    <property type="term" value="C:cytoplasm"/>
    <property type="evidence" value="ECO:0007669"/>
    <property type="project" value="TreeGrafter"/>
</dbReference>
<comment type="similarity">
    <text evidence="2 8">Belongs to the alpha-carbonic anhydrase family.</text>
</comment>
<dbReference type="Proteomes" id="UP000037069">
    <property type="component" value="Unassembled WGS sequence"/>
</dbReference>
<dbReference type="PROSITE" id="PS00162">
    <property type="entry name" value="ALPHA_CA_1"/>
    <property type="match status" value="1"/>
</dbReference>
<evidence type="ECO:0000256" key="6">
    <source>
        <dbReference type="ARBA" id="ARBA00023239"/>
    </source>
</evidence>
<protein>
    <recommendedName>
        <fullName evidence="3 8">Carbonic anhydrase</fullName>
        <ecNumber evidence="3 8">4.2.1.1</ecNumber>
    </recommendedName>
</protein>
<dbReference type="STRING" id="7375.A0A0L0BQQ2"/>
<sequence length="299" mass="33895">MSSHHWGYTKENARFYIKFTLIFRFNMILLHFFPPFLSLTGPDKWFIEFPEATGTRQSPVDINTAICKKGSDLKVAPLKWHYVPEHTKSLVNPGYCWRVDVDGTESELTGGPLGDNIYKLEQFHCHWGCSDSKGSEHTVDGEAYAGELHLVHWNTTKYASFKEAAAAPDGLAVLGVFLTPGMHHEEFDKITSLLQFVKHKGDRITLPNGCDPAKLLPSTTTYWTYEGSLTTPPCSECVIWLVFKTPIEVSHDQLEAMRDMNCYDVKEECPCNELNGKVINNFRPPLPLGNRELRECGEH</sequence>
<name>A0A0L0BQQ2_LUCCU</name>
<evidence type="ECO:0000256" key="5">
    <source>
        <dbReference type="ARBA" id="ARBA00022833"/>
    </source>
</evidence>
<evidence type="ECO:0000256" key="1">
    <source>
        <dbReference type="ARBA" id="ARBA00001947"/>
    </source>
</evidence>
<dbReference type="EMBL" id="JRES01001517">
    <property type="protein sequence ID" value="KNC22323.1"/>
    <property type="molecule type" value="Genomic_DNA"/>
</dbReference>
<feature type="transmembrane region" description="Helical" evidence="9">
    <location>
        <begin position="21"/>
        <end position="39"/>
    </location>
</feature>
<keyword evidence="4 8" id="KW-0479">Metal-binding</keyword>
<feature type="domain" description="Alpha-carbonic anhydrase" evidence="10">
    <location>
        <begin position="35"/>
        <end position="297"/>
    </location>
</feature>